<dbReference type="Proteomes" id="UP000001982">
    <property type="component" value="Chromosome"/>
</dbReference>
<dbReference type="InterPro" id="IPR044084">
    <property type="entry name" value="AvModA-like_subst-bd"/>
</dbReference>
<evidence type="ECO:0000256" key="3">
    <source>
        <dbReference type="ARBA" id="ARBA00022723"/>
    </source>
</evidence>
<keyword evidence="2 6" id="KW-0500">Molybdenum</keyword>
<dbReference type="KEGG" id="sdn:Sden_0105"/>
<keyword evidence="7" id="KW-1133">Transmembrane helix</keyword>
<evidence type="ECO:0000256" key="5">
    <source>
        <dbReference type="ARBA" id="ARBA00062515"/>
    </source>
</evidence>
<feature type="binding site" evidence="6">
    <location>
        <position position="93"/>
    </location>
    <ligand>
        <name>molybdate</name>
        <dbReference type="ChEBI" id="CHEBI:36264"/>
    </ligand>
</feature>
<dbReference type="InterPro" id="IPR005950">
    <property type="entry name" value="ModA"/>
</dbReference>
<dbReference type="GO" id="GO:0015689">
    <property type="term" value="P:molybdate ion transport"/>
    <property type="evidence" value="ECO:0007669"/>
    <property type="project" value="InterPro"/>
</dbReference>
<dbReference type="InterPro" id="IPR050682">
    <property type="entry name" value="ModA/WtpA"/>
</dbReference>
<evidence type="ECO:0000256" key="4">
    <source>
        <dbReference type="ARBA" id="ARBA00022729"/>
    </source>
</evidence>
<reference evidence="8 9" key="1">
    <citation type="submission" date="2006-03" db="EMBL/GenBank/DDBJ databases">
        <title>Complete sequence of Shewanella denitrificans OS217.</title>
        <authorList>
            <consortium name="US DOE Joint Genome Institute"/>
            <person name="Copeland A."/>
            <person name="Lucas S."/>
            <person name="Lapidus A."/>
            <person name="Barry K."/>
            <person name="Detter J.C."/>
            <person name="Glavina del Rio T."/>
            <person name="Hammon N."/>
            <person name="Israni S."/>
            <person name="Dalin E."/>
            <person name="Tice H."/>
            <person name="Pitluck S."/>
            <person name="Brettin T."/>
            <person name="Bruce D."/>
            <person name="Han C."/>
            <person name="Tapia R."/>
            <person name="Gilna P."/>
            <person name="Kiss H."/>
            <person name="Schmutz J."/>
            <person name="Larimer F."/>
            <person name="Land M."/>
            <person name="Hauser L."/>
            <person name="Kyrpides N."/>
            <person name="Lykidis A."/>
            <person name="Richardson P."/>
        </authorList>
    </citation>
    <scope>NUCLEOTIDE SEQUENCE [LARGE SCALE GENOMIC DNA]</scope>
    <source>
        <strain evidence="9">OS217 / ATCC BAA-1090 / DSM 15013</strain>
    </source>
</reference>
<dbReference type="SUPFAM" id="SSF53850">
    <property type="entry name" value="Periplasmic binding protein-like II"/>
    <property type="match status" value="1"/>
</dbReference>
<dbReference type="GO" id="GO:1901359">
    <property type="term" value="F:tungstate binding"/>
    <property type="evidence" value="ECO:0007669"/>
    <property type="project" value="UniProtKB-ARBA"/>
</dbReference>
<keyword evidence="4" id="KW-0732">Signal</keyword>
<dbReference type="PANTHER" id="PTHR30632">
    <property type="entry name" value="MOLYBDATE-BINDING PERIPLASMIC PROTEIN"/>
    <property type="match status" value="1"/>
</dbReference>
<dbReference type="Gene3D" id="3.40.190.10">
    <property type="entry name" value="Periplasmic binding protein-like II"/>
    <property type="match status" value="2"/>
</dbReference>
<name>Q12T24_SHEDO</name>
<dbReference type="RefSeq" id="WP_011494571.1">
    <property type="nucleotide sequence ID" value="NC_007954.1"/>
</dbReference>
<keyword evidence="7" id="KW-0812">Transmembrane</keyword>
<keyword evidence="9" id="KW-1185">Reference proteome</keyword>
<proteinExistence type="inferred from homology"/>
<protein>
    <submittedName>
        <fullName evidence="8">Molybdenum ABC transporter, periplasmic molybdate-binding protein</fullName>
    </submittedName>
</protein>
<evidence type="ECO:0000256" key="2">
    <source>
        <dbReference type="ARBA" id="ARBA00022505"/>
    </source>
</evidence>
<evidence type="ECO:0000313" key="8">
    <source>
        <dbReference type="EMBL" id="ABE53402.1"/>
    </source>
</evidence>
<dbReference type="FunFam" id="3.40.190.10:FF:000035">
    <property type="entry name" value="Molybdate ABC transporter substrate-binding protein"/>
    <property type="match status" value="1"/>
</dbReference>
<dbReference type="eggNOG" id="COG0725">
    <property type="taxonomic scope" value="Bacteria"/>
</dbReference>
<dbReference type="CDD" id="cd13539">
    <property type="entry name" value="PBP2_AvModA"/>
    <property type="match status" value="1"/>
</dbReference>
<comment type="similarity">
    <text evidence="1">Belongs to the bacterial solute-binding protein ModA family.</text>
</comment>
<dbReference type="STRING" id="318161.Sden_0105"/>
<dbReference type="EMBL" id="CP000302">
    <property type="protein sequence ID" value="ABE53402.1"/>
    <property type="molecule type" value="Genomic_DNA"/>
</dbReference>
<dbReference type="GO" id="GO:0030973">
    <property type="term" value="F:molybdate ion binding"/>
    <property type="evidence" value="ECO:0007669"/>
    <property type="project" value="InterPro"/>
</dbReference>
<organism evidence="8 9">
    <name type="scientific">Shewanella denitrificans (strain OS217 / ATCC BAA-1090 / DSM 15013)</name>
    <dbReference type="NCBI Taxonomy" id="318161"/>
    <lineage>
        <taxon>Bacteria</taxon>
        <taxon>Pseudomonadati</taxon>
        <taxon>Pseudomonadota</taxon>
        <taxon>Gammaproteobacteria</taxon>
        <taxon>Alteromonadales</taxon>
        <taxon>Shewanellaceae</taxon>
        <taxon>Shewanella</taxon>
    </lineage>
</organism>
<dbReference type="PANTHER" id="PTHR30632:SF14">
    <property type="entry name" value="TUNGSTATE_MOLYBDATE_CHROMATE-BINDING PROTEIN MODA"/>
    <property type="match status" value="1"/>
</dbReference>
<accession>Q12T24</accession>
<keyword evidence="7" id="KW-0472">Membrane</keyword>
<sequence length="293" mass="31534">MGSRFVGSQAVVRRALICQMGHGVSVSISRKWLVMSICLLLLSLSLGITTQAMANDKGPLIAAAANVKLVLDKIIADYHNDTGANVRVSYGSSGNFVAQIQQGAPYELILSADEFYVNKLAALGLIQGQGRIYAIGRLALVAPHHSPMSLDADLHGLKQLLATGGLTHFAIANPKHAPYGERAVEVLTASGNWPQIKHKLILGENVSQALQFALSGSTQGGIVALSLAQHAEFKEHGRYIALPETWHQPLKQRMALIKHASIQAKDFYEYLLLPSTQQTFTEFGFAAAVTGDN</sequence>
<dbReference type="AlphaFoldDB" id="Q12T24"/>
<dbReference type="GO" id="GO:0046872">
    <property type="term" value="F:metal ion binding"/>
    <property type="evidence" value="ECO:0007669"/>
    <property type="project" value="UniProtKB-KW"/>
</dbReference>
<evidence type="ECO:0000313" key="9">
    <source>
        <dbReference type="Proteomes" id="UP000001982"/>
    </source>
</evidence>
<feature type="binding site" evidence="6">
    <location>
        <position position="206"/>
    </location>
    <ligand>
        <name>molybdate</name>
        <dbReference type="ChEBI" id="CHEBI:36264"/>
    </ligand>
</feature>
<evidence type="ECO:0000256" key="7">
    <source>
        <dbReference type="SAM" id="Phobius"/>
    </source>
</evidence>
<dbReference type="PIRSF" id="PIRSF004846">
    <property type="entry name" value="ModA"/>
    <property type="match status" value="1"/>
</dbReference>
<gene>
    <name evidence="8" type="ordered locus">Sden_0105</name>
</gene>
<dbReference type="HOGENOM" id="CLU_065520_1_0_6"/>
<feature type="transmembrane region" description="Helical" evidence="7">
    <location>
        <begin position="32"/>
        <end position="54"/>
    </location>
</feature>
<evidence type="ECO:0000256" key="1">
    <source>
        <dbReference type="ARBA" id="ARBA00009175"/>
    </source>
</evidence>
<dbReference type="Pfam" id="PF13531">
    <property type="entry name" value="SBP_bac_11"/>
    <property type="match status" value="1"/>
</dbReference>
<dbReference type="NCBIfam" id="TIGR01256">
    <property type="entry name" value="modA"/>
    <property type="match status" value="1"/>
</dbReference>
<keyword evidence="3 6" id="KW-0479">Metal-binding</keyword>
<evidence type="ECO:0000256" key="6">
    <source>
        <dbReference type="PIRSR" id="PIRSR004846-1"/>
    </source>
</evidence>
<comment type="subunit">
    <text evidence="5">The complex is composed of two ATP-binding proteins (ModC), two transmembrane proteins (ModB) and a solute-binding protein (ModA).</text>
</comment>